<sequence length="71" mass="8145">MDRGKRPEEISVQRSMKGNRRSLTYVLRQGEEIAWISNIPLLIGENSGSDSACHEIWRPDLRAPSLVPQLW</sequence>
<dbReference type="EMBL" id="KE344356">
    <property type="protein sequence ID" value="EXB58137.1"/>
    <property type="molecule type" value="Genomic_DNA"/>
</dbReference>
<keyword evidence="2" id="KW-1185">Reference proteome</keyword>
<gene>
    <name evidence="1" type="ORF">L484_026336</name>
</gene>
<evidence type="ECO:0000313" key="2">
    <source>
        <dbReference type="Proteomes" id="UP000030645"/>
    </source>
</evidence>
<accession>W9RL37</accession>
<organism evidence="1 2">
    <name type="scientific">Morus notabilis</name>
    <dbReference type="NCBI Taxonomy" id="981085"/>
    <lineage>
        <taxon>Eukaryota</taxon>
        <taxon>Viridiplantae</taxon>
        <taxon>Streptophyta</taxon>
        <taxon>Embryophyta</taxon>
        <taxon>Tracheophyta</taxon>
        <taxon>Spermatophyta</taxon>
        <taxon>Magnoliopsida</taxon>
        <taxon>eudicotyledons</taxon>
        <taxon>Gunneridae</taxon>
        <taxon>Pentapetalae</taxon>
        <taxon>rosids</taxon>
        <taxon>fabids</taxon>
        <taxon>Rosales</taxon>
        <taxon>Moraceae</taxon>
        <taxon>Moreae</taxon>
        <taxon>Morus</taxon>
    </lineage>
</organism>
<evidence type="ECO:0000313" key="1">
    <source>
        <dbReference type="EMBL" id="EXB58137.1"/>
    </source>
</evidence>
<proteinExistence type="predicted"/>
<dbReference type="Proteomes" id="UP000030645">
    <property type="component" value="Unassembled WGS sequence"/>
</dbReference>
<reference evidence="2" key="1">
    <citation type="submission" date="2013-01" db="EMBL/GenBank/DDBJ databases">
        <title>Draft Genome Sequence of a Mulberry Tree, Morus notabilis C.K. Schneid.</title>
        <authorList>
            <person name="He N."/>
            <person name="Zhao S."/>
        </authorList>
    </citation>
    <scope>NUCLEOTIDE SEQUENCE</scope>
</reference>
<protein>
    <submittedName>
        <fullName evidence="1">Uncharacterized protein</fullName>
    </submittedName>
</protein>
<name>W9RL37_9ROSA</name>
<dbReference type="AlphaFoldDB" id="W9RL37"/>